<dbReference type="Proteomes" id="UP001642483">
    <property type="component" value="Unassembled WGS sequence"/>
</dbReference>
<name>A0ABP0GRS6_CLALP</name>
<keyword evidence="3" id="KW-1185">Reference proteome</keyword>
<protein>
    <submittedName>
        <fullName evidence="2">Uncharacterized protein</fullName>
    </submittedName>
</protein>
<evidence type="ECO:0000313" key="2">
    <source>
        <dbReference type="EMBL" id="CAK8694430.1"/>
    </source>
</evidence>
<organism evidence="2 3">
    <name type="scientific">Clavelina lepadiformis</name>
    <name type="common">Light-bulb sea squirt</name>
    <name type="synonym">Ascidia lepadiformis</name>
    <dbReference type="NCBI Taxonomy" id="159417"/>
    <lineage>
        <taxon>Eukaryota</taxon>
        <taxon>Metazoa</taxon>
        <taxon>Chordata</taxon>
        <taxon>Tunicata</taxon>
        <taxon>Ascidiacea</taxon>
        <taxon>Aplousobranchia</taxon>
        <taxon>Clavelinidae</taxon>
        <taxon>Clavelina</taxon>
    </lineage>
</organism>
<evidence type="ECO:0000256" key="1">
    <source>
        <dbReference type="SAM" id="MobiDB-lite"/>
    </source>
</evidence>
<accession>A0ABP0GRS6</accession>
<evidence type="ECO:0000313" key="3">
    <source>
        <dbReference type="Proteomes" id="UP001642483"/>
    </source>
</evidence>
<dbReference type="EMBL" id="CAWYQH010000141">
    <property type="protein sequence ID" value="CAK8694430.1"/>
    <property type="molecule type" value="Genomic_DNA"/>
</dbReference>
<feature type="region of interest" description="Disordered" evidence="1">
    <location>
        <begin position="101"/>
        <end position="123"/>
    </location>
</feature>
<proteinExistence type="predicted"/>
<reference evidence="2 3" key="1">
    <citation type="submission" date="2024-02" db="EMBL/GenBank/DDBJ databases">
        <authorList>
            <person name="Daric V."/>
            <person name="Darras S."/>
        </authorList>
    </citation>
    <scope>NUCLEOTIDE SEQUENCE [LARGE SCALE GENOMIC DNA]</scope>
</reference>
<sequence>MKVGVTGCVGAEKTVVIQVQLSIQLPEIRTERQVDGFIKNCPTPTYHERDQSQIAGGIGKAEPALSSLLIITQIKRTASGSYMRTGLGTRVIQHIFADGRDDVEDKQNDQAETPHKDIDKGDKHFTKQGSAFISRNISTIQTSPNQDNFYKITRITRTDKTPCEQFAG</sequence>
<comment type="caution">
    <text evidence="2">The sequence shown here is derived from an EMBL/GenBank/DDBJ whole genome shotgun (WGS) entry which is preliminary data.</text>
</comment>
<gene>
    <name evidence="2" type="ORF">CVLEPA_LOCUS27795</name>
</gene>